<dbReference type="AlphaFoldDB" id="A0A482XJC5"/>
<reference evidence="2 3" key="1">
    <citation type="journal article" date="2017" name="Gigascience">
        <title>Genome sequence of the small brown planthopper, Laodelphax striatellus.</title>
        <authorList>
            <person name="Zhu J."/>
            <person name="Jiang F."/>
            <person name="Wang X."/>
            <person name="Yang P."/>
            <person name="Bao Y."/>
            <person name="Zhao W."/>
            <person name="Wang W."/>
            <person name="Lu H."/>
            <person name="Wang Q."/>
            <person name="Cui N."/>
            <person name="Li J."/>
            <person name="Chen X."/>
            <person name="Luo L."/>
            <person name="Yu J."/>
            <person name="Kang L."/>
            <person name="Cui F."/>
        </authorList>
    </citation>
    <scope>NUCLEOTIDE SEQUENCE [LARGE SCALE GENOMIC DNA]</scope>
    <source>
        <strain evidence="2">Lst14</strain>
    </source>
</reference>
<evidence type="ECO:0000313" key="2">
    <source>
        <dbReference type="EMBL" id="RZF45872.1"/>
    </source>
</evidence>
<feature type="compositionally biased region" description="Polar residues" evidence="1">
    <location>
        <begin position="73"/>
        <end position="90"/>
    </location>
</feature>
<dbReference type="Proteomes" id="UP000291343">
    <property type="component" value="Unassembled WGS sequence"/>
</dbReference>
<accession>A0A482XJC5</accession>
<proteinExistence type="predicted"/>
<feature type="compositionally biased region" description="Polar residues" evidence="1">
    <location>
        <begin position="1"/>
        <end position="20"/>
    </location>
</feature>
<sequence>MHQLPVSQFHSAKAASSPSCPQAVACNWPPASPTTAPRHLSTLPAIGRGRVTSHSTRERGQRPGLVTEAVGDSRQSCRGQRASRSCVSSLRSRKIAPPSSTKT</sequence>
<protein>
    <submittedName>
        <fullName evidence="2">Uncharacterized protein</fullName>
    </submittedName>
</protein>
<keyword evidence="3" id="KW-1185">Reference proteome</keyword>
<dbReference type="EMBL" id="QKKF02007770">
    <property type="protein sequence ID" value="RZF45872.1"/>
    <property type="molecule type" value="Genomic_DNA"/>
</dbReference>
<evidence type="ECO:0000256" key="1">
    <source>
        <dbReference type="SAM" id="MobiDB-lite"/>
    </source>
</evidence>
<gene>
    <name evidence="2" type="ORF">LSTR_LSTR011351</name>
</gene>
<comment type="caution">
    <text evidence="2">The sequence shown here is derived from an EMBL/GenBank/DDBJ whole genome shotgun (WGS) entry which is preliminary data.</text>
</comment>
<evidence type="ECO:0000313" key="3">
    <source>
        <dbReference type="Proteomes" id="UP000291343"/>
    </source>
</evidence>
<name>A0A482XJC5_LAOST</name>
<feature type="region of interest" description="Disordered" evidence="1">
    <location>
        <begin position="1"/>
        <end position="103"/>
    </location>
</feature>
<dbReference type="InParanoid" id="A0A482XJC5"/>
<organism evidence="2 3">
    <name type="scientific">Laodelphax striatellus</name>
    <name type="common">Small brown planthopper</name>
    <name type="synonym">Delphax striatella</name>
    <dbReference type="NCBI Taxonomy" id="195883"/>
    <lineage>
        <taxon>Eukaryota</taxon>
        <taxon>Metazoa</taxon>
        <taxon>Ecdysozoa</taxon>
        <taxon>Arthropoda</taxon>
        <taxon>Hexapoda</taxon>
        <taxon>Insecta</taxon>
        <taxon>Pterygota</taxon>
        <taxon>Neoptera</taxon>
        <taxon>Paraneoptera</taxon>
        <taxon>Hemiptera</taxon>
        <taxon>Auchenorrhyncha</taxon>
        <taxon>Fulgoroidea</taxon>
        <taxon>Delphacidae</taxon>
        <taxon>Criomorphinae</taxon>
        <taxon>Laodelphax</taxon>
    </lineage>
</organism>